<feature type="transmembrane region" description="Helical" evidence="1">
    <location>
        <begin position="12"/>
        <end position="33"/>
    </location>
</feature>
<evidence type="ECO:0000256" key="1">
    <source>
        <dbReference type="SAM" id="Phobius"/>
    </source>
</evidence>
<keyword evidence="1" id="KW-0472">Membrane</keyword>
<comment type="caution">
    <text evidence="2">The sequence shown here is derived from an EMBL/GenBank/DDBJ whole genome shotgun (WGS) entry which is preliminary data.</text>
</comment>
<name>A0A7W7QEG9_9PSEU</name>
<proteinExistence type="predicted"/>
<dbReference type="EMBL" id="JACHJQ010000011">
    <property type="protein sequence ID" value="MBB4912085.1"/>
    <property type="molecule type" value="Genomic_DNA"/>
</dbReference>
<reference evidence="2 3" key="1">
    <citation type="submission" date="2020-08" db="EMBL/GenBank/DDBJ databases">
        <title>Genomic Encyclopedia of Type Strains, Phase III (KMG-III): the genomes of soil and plant-associated and newly described type strains.</title>
        <authorList>
            <person name="Whitman W."/>
        </authorList>
    </citation>
    <scope>NUCLEOTIDE SEQUENCE [LARGE SCALE GENOMIC DNA]</scope>
    <source>
        <strain evidence="2 3">CECT 8960</strain>
    </source>
</reference>
<keyword evidence="1" id="KW-1133">Transmembrane helix</keyword>
<feature type="transmembrane region" description="Helical" evidence="1">
    <location>
        <begin position="45"/>
        <end position="63"/>
    </location>
</feature>
<keyword evidence="3" id="KW-1185">Reference proteome</keyword>
<keyword evidence="1" id="KW-0812">Transmembrane</keyword>
<accession>A0A7W7QEG9</accession>
<protein>
    <submittedName>
        <fullName evidence="2">Uncharacterized protein</fullName>
    </submittedName>
</protein>
<organism evidence="2 3">
    <name type="scientific">Actinophytocola algeriensis</name>
    <dbReference type="NCBI Taxonomy" id="1768010"/>
    <lineage>
        <taxon>Bacteria</taxon>
        <taxon>Bacillati</taxon>
        <taxon>Actinomycetota</taxon>
        <taxon>Actinomycetes</taxon>
        <taxon>Pseudonocardiales</taxon>
        <taxon>Pseudonocardiaceae</taxon>
    </lineage>
</organism>
<evidence type="ECO:0000313" key="2">
    <source>
        <dbReference type="EMBL" id="MBB4912085.1"/>
    </source>
</evidence>
<evidence type="ECO:0000313" key="3">
    <source>
        <dbReference type="Proteomes" id="UP000520767"/>
    </source>
</evidence>
<dbReference type="RefSeq" id="WP_184816054.1">
    <property type="nucleotide sequence ID" value="NZ_JACHJQ010000011.1"/>
</dbReference>
<dbReference type="Proteomes" id="UP000520767">
    <property type="component" value="Unassembled WGS sequence"/>
</dbReference>
<dbReference type="AlphaFoldDB" id="A0A7W7QEG9"/>
<sequence length="67" mass="7051">MADRDQNETRRGFPDLLTGLAGIGTLLVSAFVLTDGAFEIPNPTWLLAGGALLVGILLLASSLRGKR</sequence>
<gene>
    <name evidence="2" type="ORF">FHR82_008356</name>
</gene>